<gene>
    <name evidence="9" type="primary">pknD_3</name>
    <name evidence="9" type="ORF">K227x_48010</name>
</gene>
<dbReference type="PROSITE" id="PS00108">
    <property type="entry name" value="PROTEIN_KINASE_ST"/>
    <property type="match status" value="1"/>
</dbReference>
<evidence type="ECO:0000259" key="8">
    <source>
        <dbReference type="PROSITE" id="PS50113"/>
    </source>
</evidence>
<sequence length="753" mass="83608">MPSTTYVPVVAMFPESPPPSPAAVAAPIGLLDSINNNPQLRQRLGGMPSDEKTITLSPDMLDQDGTGLNWPAESMISTKGSLLETMELCADHSPVGLPSGGELADRSTASDGLFTNVGFVPRRVIANVGKGSGTDVDYRIVGRLGAGGTGVVFQAHQRAVDREVAVKMLRQELAGKQQSRERFLAEARVIGGLDHPNVIALHEVYADQNGALFYSMKRIDGTSWDKQIGELTFDQNIETLMRIADAIRYAHSRGLVHRDIKPENVMLGRFGEVLLADWGLAIHYPPTADESQMSASIGGTPAYMAPELASAASGDITFRTDVYLLGAILYQIQTGHPPHRGETLLQCIEAAANNVIVQTEQEGELMDIAMKAMASNPAERFEDVDAFIAAIKDQRTHDQSVRLVRRAIRQVTQPAPTDNADPYKNYGIADALLGEAIEMWPENPKAHEIRKRLQLEFARIATERGDYDLATNIYEAAGELESDEAVMVQFHRMRRDASQQQVSRYSALFTFSPDAGLLVQMSTEKIVEANRAFAKLFGYTGDQVVGERIGELNLWVCPQRRQLMVDRIKLNGRIDDFEAQFRHTDGHVIDVLIGAQVVEVQSEKMLVSTMRDISLRKKAENDLKQSRSRLRDLQRMAGLATWSYDVRSGELSWNTEAIELAGRDREQGAPTREEYIEMIHPEDRDRLKNAINLALESGAAYEISVRQQSRGSEYRYVLVRGQPIFDEAGKTIEIYGVVLERAQRTVERTSDRD</sequence>
<dbReference type="PANTHER" id="PTHR43289:SF6">
    <property type="entry name" value="SERINE_THREONINE-PROTEIN KINASE NEKL-3"/>
    <property type="match status" value="1"/>
</dbReference>
<dbReference type="SMART" id="SM00086">
    <property type="entry name" value="PAC"/>
    <property type="match status" value="2"/>
</dbReference>
<dbReference type="InterPro" id="IPR000700">
    <property type="entry name" value="PAS-assoc_C"/>
</dbReference>
<evidence type="ECO:0000256" key="4">
    <source>
        <dbReference type="ARBA" id="ARBA00022840"/>
    </source>
</evidence>
<reference evidence="9 10" key="1">
    <citation type="submission" date="2019-02" db="EMBL/GenBank/DDBJ databases">
        <title>Deep-cultivation of Planctomycetes and their phenomic and genomic characterization uncovers novel biology.</title>
        <authorList>
            <person name="Wiegand S."/>
            <person name="Jogler M."/>
            <person name="Boedeker C."/>
            <person name="Pinto D."/>
            <person name="Vollmers J."/>
            <person name="Rivas-Marin E."/>
            <person name="Kohn T."/>
            <person name="Peeters S.H."/>
            <person name="Heuer A."/>
            <person name="Rast P."/>
            <person name="Oberbeckmann S."/>
            <person name="Bunk B."/>
            <person name="Jeske O."/>
            <person name="Meyerdierks A."/>
            <person name="Storesund J.E."/>
            <person name="Kallscheuer N."/>
            <person name="Luecker S."/>
            <person name="Lage O.M."/>
            <person name="Pohl T."/>
            <person name="Merkel B.J."/>
            <person name="Hornburger P."/>
            <person name="Mueller R.-W."/>
            <person name="Bruemmer F."/>
            <person name="Labrenz M."/>
            <person name="Spormann A.M."/>
            <person name="Op den Camp H."/>
            <person name="Overmann J."/>
            <person name="Amann R."/>
            <person name="Jetten M.S.M."/>
            <person name="Mascher T."/>
            <person name="Medema M.H."/>
            <person name="Devos D.P."/>
            <person name="Kaster A.-K."/>
            <person name="Ovreas L."/>
            <person name="Rohde M."/>
            <person name="Galperin M.Y."/>
            <person name="Jogler C."/>
        </authorList>
    </citation>
    <scope>NUCLEOTIDE SEQUENCE [LARGE SCALE GENOMIC DNA]</scope>
    <source>
        <strain evidence="9 10">K22_7</strain>
    </source>
</reference>
<feature type="domain" description="Protein kinase" evidence="6">
    <location>
        <begin position="138"/>
        <end position="400"/>
    </location>
</feature>
<dbReference type="GO" id="GO:0005524">
    <property type="term" value="F:ATP binding"/>
    <property type="evidence" value="ECO:0007669"/>
    <property type="project" value="UniProtKB-UniRule"/>
</dbReference>
<dbReference type="EC" id="2.7.11.1" evidence="9"/>
<protein>
    <submittedName>
        <fullName evidence="9">Serine/threonine-protein kinase PknD</fullName>
        <ecNumber evidence="9">2.7.11.1</ecNumber>
    </submittedName>
</protein>
<dbReference type="InterPro" id="IPR000719">
    <property type="entry name" value="Prot_kinase_dom"/>
</dbReference>
<dbReference type="SMART" id="SM00220">
    <property type="entry name" value="S_TKc"/>
    <property type="match status" value="1"/>
</dbReference>
<dbReference type="InterPro" id="IPR011009">
    <property type="entry name" value="Kinase-like_dom_sf"/>
</dbReference>
<dbReference type="InterPro" id="IPR017441">
    <property type="entry name" value="Protein_kinase_ATP_BS"/>
</dbReference>
<accession>A0A517NGY3</accession>
<dbReference type="SUPFAM" id="SSF55785">
    <property type="entry name" value="PYP-like sensor domain (PAS domain)"/>
    <property type="match status" value="2"/>
</dbReference>
<dbReference type="KEGG" id="rlc:K227x_48010"/>
<dbReference type="SMART" id="SM00091">
    <property type="entry name" value="PAS"/>
    <property type="match status" value="2"/>
</dbReference>
<keyword evidence="4 5" id="KW-0067">ATP-binding</keyword>
<keyword evidence="1 9" id="KW-0808">Transferase</keyword>
<evidence type="ECO:0000313" key="10">
    <source>
        <dbReference type="Proteomes" id="UP000318538"/>
    </source>
</evidence>
<evidence type="ECO:0000313" key="9">
    <source>
        <dbReference type="EMBL" id="QDT06392.1"/>
    </source>
</evidence>
<evidence type="ECO:0000259" key="6">
    <source>
        <dbReference type="PROSITE" id="PS50011"/>
    </source>
</evidence>
<organism evidence="9 10">
    <name type="scientific">Rubripirellula lacrimiformis</name>
    <dbReference type="NCBI Taxonomy" id="1930273"/>
    <lineage>
        <taxon>Bacteria</taxon>
        <taxon>Pseudomonadati</taxon>
        <taxon>Planctomycetota</taxon>
        <taxon>Planctomycetia</taxon>
        <taxon>Pirellulales</taxon>
        <taxon>Pirellulaceae</taxon>
        <taxon>Rubripirellula</taxon>
    </lineage>
</organism>
<dbReference type="Gene3D" id="3.30.450.20">
    <property type="entry name" value="PAS domain"/>
    <property type="match status" value="2"/>
</dbReference>
<dbReference type="GO" id="GO:0004674">
    <property type="term" value="F:protein serine/threonine kinase activity"/>
    <property type="evidence" value="ECO:0007669"/>
    <property type="project" value="UniProtKB-EC"/>
</dbReference>
<feature type="domain" description="PAS" evidence="7">
    <location>
        <begin position="626"/>
        <end position="698"/>
    </location>
</feature>
<dbReference type="Gene3D" id="3.30.200.20">
    <property type="entry name" value="Phosphorylase Kinase, domain 1"/>
    <property type="match status" value="1"/>
</dbReference>
<dbReference type="PROSITE" id="PS50112">
    <property type="entry name" value="PAS"/>
    <property type="match status" value="1"/>
</dbReference>
<name>A0A517NGY3_9BACT</name>
<dbReference type="AlphaFoldDB" id="A0A517NGY3"/>
<dbReference type="Proteomes" id="UP000318538">
    <property type="component" value="Chromosome"/>
</dbReference>
<dbReference type="InterPro" id="IPR000014">
    <property type="entry name" value="PAS"/>
</dbReference>
<keyword evidence="2 5" id="KW-0547">Nucleotide-binding</keyword>
<dbReference type="InterPro" id="IPR013655">
    <property type="entry name" value="PAS_fold_3"/>
</dbReference>
<dbReference type="PROSITE" id="PS00107">
    <property type="entry name" value="PROTEIN_KINASE_ATP"/>
    <property type="match status" value="1"/>
</dbReference>
<dbReference type="Gene3D" id="1.10.510.10">
    <property type="entry name" value="Transferase(Phosphotransferase) domain 1"/>
    <property type="match status" value="1"/>
</dbReference>
<dbReference type="PANTHER" id="PTHR43289">
    <property type="entry name" value="MITOGEN-ACTIVATED PROTEIN KINASE KINASE KINASE 20-RELATED"/>
    <property type="match status" value="1"/>
</dbReference>
<evidence type="ECO:0000256" key="2">
    <source>
        <dbReference type="ARBA" id="ARBA00022741"/>
    </source>
</evidence>
<evidence type="ECO:0000259" key="7">
    <source>
        <dbReference type="PROSITE" id="PS50112"/>
    </source>
</evidence>
<evidence type="ECO:0000256" key="3">
    <source>
        <dbReference type="ARBA" id="ARBA00022777"/>
    </source>
</evidence>
<feature type="domain" description="PAC" evidence="8">
    <location>
        <begin position="575"/>
        <end position="625"/>
    </location>
</feature>
<keyword evidence="3 9" id="KW-0418">Kinase</keyword>
<dbReference type="Pfam" id="PF08447">
    <property type="entry name" value="PAS_3"/>
    <property type="match status" value="1"/>
</dbReference>
<dbReference type="InterPro" id="IPR035965">
    <property type="entry name" value="PAS-like_dom_sf"/>
</dbReference>
<dbReference type="InterPro" id="IPR001610">
    <property type="entry name" value="PAC"/>
</dbReference>
<dbReference type="PROSITE" id="PS50113">
    <property type="entry name" value="PAC"/>
    <property type="match status" value="1"/>
</dbReference>
<dbReference type="CDD" id="cd14014">
    <property type="entry name" value="STKc_PknB_like"/>
    <property type="match status" value="1"/>
</dbReference>
<dbReference type="GO" id="GO:0009882">
    <property type="term" value="F:blue light photoreceptor activity"/>
    <property type="evidence" value="ECO:0007669"/>
    <property type="project" value="UniProtKB-ARBA"/>
</dbReference>
<dbReference type="Pfam" id="PF00069">
    <property type="entry name" value="Pkinase"/>
    <property type="match status" value="1"/>
</dbReference>
<feature type="binding site" evidence="5">
    <location>
        <position position="176"/>
    </location>
    <ligand>
        <name>ATP</name>
        <dbReference type="ChEBI" id="CHEBI:30616"/>
    </ligand>
</feature>
<dbReference type="NCBIfam" id="TIGR00229">
    <property type="entry name" value="sensory_box"/>
    <property type="match status" value="1"/>
</dbReference>
<dbReference type="Pfam" id="PF13426">
    <property type="entry name" value="PAS_9"/>
    <property type="match status" value="1"/>
</dbReference>
<dbReference type="EMBL" id="CP036525">
    <property type="protein sequence ID" value="QDT06392.1"/>
    <property type="molecule type" value="Genomic_DNA"/>
</dbReference>
<dbReference type="PROSITE" id="PS50011">
    <property type="entry name" value="PROTEIN_KINASE_DOM"/>
    <property type="match status" value="1"/>
</dbReference>
<dbReference type="CDD" id="cd00130">
    <property type="entry name" value="PAS"/>
    <property type="match status" value="2"/>
</dbReference>
<dbReference type="InterPro" id="IPR008271">
    <property type="entry name" value="Ser/Thr_kinase_AS"/>
</dbReference>
<keyword evidence="10" id="KW-1185">Reference proteome</keyword>
<evidence type="ECO:0000256" key="5">
    <source>
        <dbReference type="PROSITE-ProRule" id="PRU10141"/>
    </source>
</evidence>
<dbReference type="SUPFAM" id="SSF56112">
    <property type="entry name" value="Protein kinase-like (PK-like)"/>
    <property type="match status" value="1"/>
</dbReference>
<proteinExistence type="predicted"/>
<evidence type="ECO:0000256" key="1">
    <source>
        <dbReference type="ARBA" id="ARBA00022679"/>
    </source>
</evidence>